<keyword evidence="1" id="KW-1133">Transmembrane helix</keyword>
<comment type="caution">
    <text evidence="2">The sequence shown here is derived from an EMBL/GenBank/DDBJ whole genome shotgun (WGS) entry which is preliminary data.</text>
</comment>
<evidence type="ECO:0000313" key="2">
    <source>
        <dbReference type="EMBL" id="MED6110007.1"/>
    </source>
</evidence>
<dbReference type="EMBL" id="JASCZI010000203">
    <property type="protein sequence ID" value="MED6110007.1"/>
    <property type="molecule type" value="Genomic_DNA"/>
</dbReference>
<feature type="transmembrane region" description="Helical" evidence="1">
    <location>
        <begin position="166"/>
        <end position="191"/>
    </location>
</feature>
<feature type="transmembrane region" description="Helical" evidence="1">
    <location>
        <begin position="127"/>
        <end position="145"/>
    </location>
</feature>
<dbReference type="Proteomes" id="UP001341840">
    <property type="component" value="Unassembled WGS sequence"/>
</dbReference>
<protein>
    <recommendedName>
        <fullName evidence="4">Transmembrane protein</fullName>
    </recommendedName>
</protein>
<evidence type="ECO:0000313" key="3">
    <source>
        <dbReference type="Proteomes" id="UP001341840"/>
    </source>
</evidence>
<evidence type="ECO:0000256" key="1">
    <source>
        <dbReference type="SAM" id="Phobius"/>
    </source>
</evidence>
<keyword evidence="1" id="KW-0812">Transmembrane</keyword>
<reference evidence="2 3" key="1">
    <citation type="journal article" date="2023" name="Plants (Basel)">
        <title>Bridging the Gap: Combining Genomics and Transcriptomics Approaches to Understand Stylosanthes scabra, an Orphan Legume from the Brazilian Caatinga.</title>
        <authorList>
            <person name="Ferreira-Neto J.R.C."/>
            <person name="da Silva M.D."/>
            <person name="Binneck E."/>
            <person name="de Melo N.F."/>
            <person name="da Silva R.H."/>
            <person name="de Melo A.L.T.M."/>
            <person name="Pandolfi V."/>
            <person name="Bustamante F.O."/>
            <person name="Brasileiro-Vidal A.C."/>
            <person name="Benko-Iseppon A.M."/>
        </authorList>
    </citation>
    <scope>NUCLEOTIDE SEQUENCE [LARGE SCALE GENOMIC DNA]</scope>
    <source>
        <tissue evidence="2">Leaves</tissue>
    </source>
</reference>
<organism evidence="2 3">
    <name type="scientific">Stylosanthes scabra</name>
    <dbReference type="NCBI Taxonomy" id="79078"/>
    <lineage>
        <taxon>Eukaryota</taxon>
        <taxon>Viridiplantae</taxon>
        <taxon>Streptophyta</taxon>
        <taxon>Embryophyta</taxon>
        <taxon>Tracheophyta</taxon>
        <taxon>Spermatophyta</taxon>
        <taxon>Magnoliopsida</taxon>
        <taxon>eudicotyledons</taxon>
        <taxon>Gunneridae</taxon>
        <taxon>Pentapetalae</taxon>
        <taxon>rosids</taxon>
        <taxon>fabids</taxon>
        <taxon>Fabales</taxon>
        <taxon>Fabaceae</taxon>
        <taxon>Papilionoideae</taxon>
        <taxon>50 kb inversion clade</taxon>
        <taxon>dalbergioids sensu lato</taxon>
        <taxon>Dalbergieae</taxon>
        <taxon>Pterocarpus clade</taxon>
        <taxon>Stylosanthes</taxon>
    </lineage>
</organism>
<accession>A0ABU6QEP9</accession>
<gene>
    <name evidence="2" type="ORF">PIB30_038906</name>
</gene>
<sequence>MQQRERDLESWRIDATAKSKGFNFKLKFTSNNLTNPNFTPTTWTLSFLLKIRKFTLRIRAQEPQPQPHAITSRRNEGRFIIRNKIKKIIHKFQARFKKKMKTNSRSTIVNVAANSEESRLQYPKDPIRVGLGVVGFIVFLAQCIISRKGLRGIVMVASLLFNKLRLVIKFMNSAFFSLMVVAIVVCISLIFNMN</sequence>
<proteinExistence type="predicted"/>
<keyword evidence="1" id="KW-0472">Membrane</keyword>
<name>A0ABU6QEP9_9FABA</name>
<evidence type="ECO:0008006" key="4">
    <source>
        <dbReference type="Google" id="ProtNLM"/>
    </source>
</evidence>
<keyword evidence="3" id="KW-1185">Reference proteome</keyword>